<gene>
    <name evidence="4" type="ORF">MSPICULIGERA_LOCUS16172</name>
</gene>
<dbReference type="AlphaFoldDB" id="A0AA36G4I2"/>
<keyword evidence="2" id="KW-0067">ATP-binding</keyword>
<proteinExistence type="predicted"/>
<dbReference type="InterPro" id="IPR001245">
    <property type="entry name" value="Ser-Thr/Tyr_kinase_cat_dom"/>
</dbReference>
<feature type="domain" description="Protein kinase" evidence="3">
    <location>
        <begin position="352"/>
        <end position="624"/>
    </location>
</feature>
<organism evidence="4 5">
    <name type="scientific">Mesorhabditis spiculigera</name>
    <dbReference type="NCBI Taxonomy" id="96644"/>
    <lineage>
        <taxon>Eukaryota</taxon>
        <taxon>Metazoa</taxon>
        <taxon>Ecdysozoa</taxon>
        <taxon>Nematoda</taxon>
        <taxon>Chromadorea</taxon>
        <taxon>Rhabditida</taxon>
        <taxon>Rhabditina</taxon>
        <taxon>Rhabditomorpha</taxon>
        <taxon>Rhabditoidea</taxon>
        <taxon>Rhabditidae</taxon>
        <taxon>Mesorhabditinae</taxon>
        <taxon>Mesorhabditis</taxon>
    </lineage>
</organism>
<evidence type="ECO:0000256" key="1">
    <source>
        <dbReference type="ARBA" id="ARBA00022741"/>
    </source>
</evidence>
<name>A0AA36G4I2_9BILA</name>
<dbReference type="GO" id="GO:0005524">
    <property type="term" value="F:ATP binding"/>
    <property type="evidence" value="ECO:0007669"/>
    <property type="project" value="UniProtKB-KW"/>
</dbReference>
<evidence type="ECO:0000259" key="3">
    <source>
        <dbReference type="PROSITE" id="PS50011"/>
    </source>
</evidence>
<sequence>MMWIRGMVEIDKIQILIGDLMPEAVHKFRIVDFIEALTIALRDRLDLGWVDRTYEGLNLILRARDGQALVVYWDDVDNALFLLRSEYNFRRGRCFGSYERNAKALSRICELMRKFQIQAERNALHVYETKARLKQECAKFNEYNRDATGLDLMIDAIWRSKAKRVSPWRRFGPEGTILRRPMYPLDVSLGHGYQFAKAFETMGNDDLRFSARKKEIENYPKIVRITVDCTWAGRLKNPRQRDVNDFVRSLGFYWGSLIHNENLKDVLKEPGDCLLRDVFGEFELFTLSQLDEKKNIITRKVYLRNNKLVITDNATFLLTYIVARKLTPVNRPYCDKTIRLEMCIHRIAHVFPIPQTLIQLGLLGPMTLVMDPRRKLPVHTIQVFQLADEQKDRLITQLYDRRNFGFERIWRYIGFHSPPQHPTHLVIMMENIKLGSVTEYVRSQTQNLDRLELSRFCFETSEALHYLEKYDFVHKRLSVDCLLLTCDRHVKLVIYGLSQGELYPTTVDLEDPERAKWVPPECLRRGRTPEDPSPHEYDNTSVVHTFGTVIWSIFHHCFAPYEQETAAEVTSYAYRIENPLDVMDDYIPHSIDKVMNSCWSADPDRRPDFKEIKGQIRKAVRDMLPFQ</sequence>
<evidence type="ECO:0000313" key="4">
    <source>
        <dbReference type="EMBL" id="CAJ0577908.1"/>
    </source>
</evidence>
<comment type="caution">
    <text evidence="4">The sequence shown here is derived from an EMBL/GenBank/DDBJ whole genome shotgun (WGS) entry which is preliminary data.</text>
</comment>
<dbReference type="PRINTS" id="PR00109">
    <property type="entry name" value="TYRKINASE"/>
</dbReference>
<dbReference type="GO" id="GO:0004672">
    <property type="term" value="F:protein kinase activity"/>
    <property type="evidence" value="ECO:0007669"/>
    <property type="project" value="InterPro"/>
</dbReference>
<dbReference type="Gene3D" id="1.10.510.10">
    <property type="entry name" value="Transferase(Phosphotransferase) domain 1"/>
    <property type="match status" value="1"/>
</dbReference>
<dbReference type="Proteomes" id="UP001177023">
    <property type="component" value="Unassembled WGS sequence"/>
</dbReference>
<keyword evidence="1" id="KW-0547">Nucleotide-binding</keyword>
<dbReference type="PANTHER" id="PTHR24418">
    <property type="entry name" value="TYROSINE-PROTEIN KINASE"/>
    <property type="match status" value="1"/>
</dbReference>
<keyword evidence="5" id="KW-1185">Reference proteome</keyword>
<evidence type="ECO:0000313" key="5">
    <source>
        <dbReference type="Proteomes" id="UP001177023"/>
    </source>
</evidence>
<dbReference type="InterPro" id="IPR011009">
    <property type="entry name" value="Kinase-like_dom_sf"/>
</dbReference>
<dbReference type="SUPFAM" id="SSF56112">
    <property type="entry name" value="Protein kinase-like (PK-like)"/>
    <property type="match status" value="1"/>
</dbReference>
<dbReference type="EMBL" id="CATQJA010002652">
    <property type="protein sequence ID" value="CAJ0577908.1"/>
    <property type="molecule type" value="Genomic_DNA"/>
</dbReference>
<evidence type="ECO:0000256" key="2">
    <source>
        <dbReference type="ARBA" id="ARBA00022840"/>
    </source>
</evidence>
<protein>
    <recommendedName>
        <fullName evidence="3">Protein kinase domain-containing protein</fullName>
    </recommendedName>
</protein>
<reference evidence="4" key="1">
    <citation type="submission" date="2023-06" db="EMBL/GenBank/DDBJ databases">
        <authorList>
            <person name="Delattre M."/>
        </authorList>
    </citation>
    <scope>NUCLEOTIDE SEQUENCE</scope>
    <source>
        <strain evidence="4">AF72</strain>
    </source>
</reference>
<dbReference type="InterPro" id="IPR000719">
    <property type="entry name" value="Prot_kinase_dom"/>
</dbReference>
<dbReference type="InterPro" id="IPR050198">
    <property type="entry name" value="Non-receptor_tyrosine_kinases"/>
</dbReference>
<dbReference type="Pfam" id="PF07714">
    <property type="entry name" value="PK_Tyr_Ser-Thr"/>
    <property type="match status" value="1"/>
</dbReference>
<dbReference type="PROSITE" id="PS50011">
    <property type="entry name" value="PROTEIN_KINASE_DOM"/>
    <property type="match status" value="1"/>
</dbReference>
<feature type="non-terminal residue" evidence="4">
    <location>
        <position position="1"/>
    </location>
</feature>
<accession>A0AA36G4I2</accession>